<dbReference type="EMBL" id="CP056030">
    <property type="protein sequence ID" value="QKZ03967.1"/>
    <property type="molecule type" value="Genomic_DNA"/>
</dbReference>
<dbReference type="PANTHER" id="PTHR43784">
    <property type="entry name" value="GDSL-LIKE LIPASE/ACYLHYDROLASE, PUTATIVE (AFU_ORTHOLOGUE AFUA_2G00820)-RELATED"/>
    <property type="match status" value="1"/>
</dbReference>
<keyword evidence="3" id="KW-1185">Reference proteome</keyword>
<dbReference type="Gene3D" id="2.60.120.200">
    <property type="match status" value="1"/>
</dbReference>
<organism evidence="2 3">
    <name type="scientific">Pseudomonas eucalypticola</name>
    <dbReference type="NCBI Taxonomy" id="2599595"/>
    <lineage>
        <taxon>Bacteria</taxon>
        <taxon>Pseudomonadati</taxon>
        <taxon>Pseudomonadota</taxon>
        <taxon>Gammaproteobacteria</taxon>
        <taxon>Pseudomonadales</taxon>
        <taxon>Pseudomonadaceae</taxon>
        <taxon>Pseudomonas</taxon>
    </lineage>
</organism>
<dbReference type="InterPro" id="IPR013830">
    <property type="entry name" value="SGNH_hydro"/>
</dbReference>
<reference evidence="2 3" key="1">
    <citation type="submission" date="2020-06" db="EMBL/GenBank/DDBJ databases">
        <title>Pseudomonas eucalypticola sp. nov., an endophyte of Eucalyptus dunnii leaves with biocontrol ability of eucalyptus leaf blight.</title>
        <authorList>
            <person name="Liu Y."/>
            <person name="Song Z."/>
            <person name="Zeng H."/>
            <person name="Lu M."/>
            <person name="Wang X."/>
            <person name="Lian X."/>
            <person name="Zhang Q."/>
        </authorList>
    </citation>
    <scope>NUCLEOTIDE SEQUENCE [LARGE SCALE GENOMIC DNA]</scope>
    <source>
        <strain evidence="2 3">NP-1</strain>
    </source>
</reference>
<protein>
    <recommendedName>
        <fullName evidence="1">SGNH hydrolase-type esterase domain-containing protein</fullName>
    </recommendedName>
</protein>
<feature type="domain" description="SGNH hydrolase-type esterase" evidence="1">
    <location>
        <begin position="389"/>
        <end position="562"/>
    </location>
</feature>
<dbReference type="InterPro" id="IPR053140">
    <property type="entry name" value="GDSL_Rv0518-like"/>
</dbReference>
<proteinExistence type="predicted"/>
<dbReference type="RefSeq" id="WP_176570274.1">
    <property type="nucleotide sequence ID" value="NZ_CP056030.1"/>
</dbReference>
<dbReference type="Pfam" id="PF13472">
    <property type="entry name" value="Lipase_GDSL_2"/>
    <property type="match status" value="1"/>
</dbReference>
<dbReference type="InterPro" id="IPR036514">
    <property type="entry name" value="SGNH_hydro_sf"/>
</dbReference>
<dbReference type="AlphaFoldDB" id="A0A7D5GZS3"/>
<accession>A0A7D5GZS3</accession>
<dbReference type="CDD" id="cd00229">
    <property type="entry name" value="SGNH_hydrolase"/>
    <property type="match status" value="1"/>
</dbReference>
<dbReference type="GO" id="GO:0016788">
    <property type="term" value="F:hydrolase activity, acting on ester bonds"/>
    <property type="evidence" value="ECO:0007669"/>
    <property type="project" value="UniProtKB-ARBA"/>
</dbReference>
<dbReference type="SUPFAM" id="SSF52266">
    <property type="entry name" value="SGNH hydrolase"/>
    <property type="match status" value="1"/>
</dbReference>
<sequence length="576" mass="58742">MACPFKAPQVITLLGALGTLGATPLPLDVIGLYVTAASPVAGGTGYRVNDTLTLPGGVTLTVTHVSADAGVAQVQVAQPQMHACAPDGPLAAQSAEGSGATFSLTWLAPTGYGTRQLTECYTGPALTVQRSDTQAALSIGLLTDGGLDTAALDRFTVPAQTLRSYTTFDAGVTPRVSRWHDQGGGGNDAVQPDAQQRPTLTADRVHGNSRAVVFDAHGGAGDWDPANTFLDLPTGVALQANHFTLAVIGAATSVFAPAAFVAVGDIAGKNAGLEFGHYSAQPTACDGAGDNAYAAVVPTETPAVIVCTADAHGKVIDMLGTTSTAVGGNDSPLSGGSLGLSGEGRSGLVNLSAAIIVPWPLDAATRAALGASLQGSFGLTPPTQGVIVVLGDSHSDGSGAPFQQGWPHQMITLLGRSDVQLVNGARYGGRLATAIEQWKQYAQPNLLASTAAHKIVILQGGYNDQLYGQSANEIIATYQRGAVLAHMAGAKAVCVANVLRNAPAVTNHAIAQVNAALRQPLAGCDAVIDWASVPAFNQQTGDYPPPLFAADRVHLTAEGQARQARLAAEVIGPLLR</sequence>
<gene>
    <name evidence="2" type="ORF">HWQ56_09300</name>
</gene>
<dbReference type="KEGG" id="pez:HWQ56_09300"/>
<evidence type="ECO:0000313" key="2">
    <source>
        <dbReference type="EMBL" id="QKZ03967.1"/>
    </source>
</evidence>
<name>A0A7D5GZS3_9PSED</name>
<dbReference type="Proteomes" id="UP000509568">
    <property type="component" value="Chromosome"/>
</dbReference>
<evidence type="ECO:0000259" key="1">
    <source>
        <dbReference type="Pfam" id="PF13472"/>
    </source>
</evidence>
<evidence type="ECO:0000313" key="3">
    <source>
        <dbReference type="Proteomes" id="UP000509568"/>
    </source>
</evidence>
<dbReference type="Gene3D" id="3.40.50.1110">
    <property type="entry name" value="SGNH hydrolase"/>
    <property type="match status" value="1"/>
</dbReference>
<dbReference type="PANTHER" id="PTHR43784:SF2">
    <property type="entry name" value="GDSL-LIKE LIPASE_ACYLHYDROLASE, PUTATIVE (AFU_ORTHOLOGUE AFUA_2G00820)-RELATED"/>
    <property type="match status" value="1"/>
</dbReference>